<evidence type="ECO:0000313" key="2">
    <source>
        <dbReference type="Proteomes" id="UP000182882"/>
    </source>
</evidence>
<protein>
    <submittedName>
        <fullName evidence="1">Uncharacterized protein</fullName>
    </submittedName>
</protein>
<dbReference type="KEGG" id="nur:ATY38_11075"/>
<gene>
    <name evidence="1" type="ORF">SAMN05216406_13043</name>
</gene>
<organism evidence="1 2">
    <name type="scientific">Nitrosomonas ureae</name>
    <dbReference type="NCBI Taxonomy" id="44577"/>
    <lineage>
        <taxon>Bacteria</taxon>
        <taxon>Pseudomonadati</taxon>
        <taxon>Pseudomonadota</taxon>
        <taxon>Betaproteobacteria</taxon>
        <taxon>Nitrosomonadales</taxon>
        <taxon>Nitrosomonadaceae</taxon>
        <taxon>Nitrosomonas</taxon>
    </lineage>
</organism>
<dbReference type="AlphaFoldDB" id="A0A1H2GCX1"/>
<dbReference type="RefSeq" id="WP_062559357.1">
    <property type="nucleotide sequence ID" value="NZ_CP013341.1"/>
</dbReference>
<sequence length="250" mass="27891">MFESIVLRRSEGHLPITIGQISEALLYYQKVHIFIDRGTLFNLIEQIGTGLFLTLLNRREVSAVYCEEILGTASDSLGISPFYRYVSTIYAGNQKSGQLPPLQERLEHELKLRGIPEPEAMRFSRAFVTKVPKRKLSGNYFLQGGIIESAKCDLLDNEYTNQVAHKIITAMPGGYVAGDDLKFEVMNAEHGMIVDTNIDLELINQKRSQLIPSVEPLTIALLLSYLLEARADLALASFYGGDFVTSTVNS</sequence>
<name>A0A1H2GCX1_9PROT</name>
<keyword evidence="2" id="KW-1185">Reference proteome</keyword>
<dbReference type="Proteomes" id="UP000182882">
    <property type="component" value="Unassembled WGS sequence"/>
</dbReference>
<dbReference type="EMBL" id="FNLN01000030">
    <property type="protein sequence ID" value="SDU17586.1"/>
    <property type="molecule type" value="Genomic_DNA"/>
</dbReference>
<accession>A0A1H2GCX1</accession>
<proteinExistence type="predicted"/>
<reference evidence="2" key="1">
    <citation type="submission" date="2016-10" db="EMBL/GenBank/DDBJ databases">
        <authorList>
            <person name="Varghese N."/>
            <person name="Submissions S."/>
        </authorList>
    </citation>
    <scope>NUCLEOTIDE SEQUENCE [LARGE SCALE GENOMIC DNA]</scope>
    <source>
        <strain evidence="2">Nm10</strain>
    </source>
</reference>
<evidence type="ECO:0000313" key="1">
    <source>
        <dbReference type="EMBL" id="SDU17586.1"/>
    </source>
</evidence>